<protein>
    <submittedName>
        <fullName evidence="3">Restriction endonuclease subunit R</fullName>
    </submittedName>
</protein>
<feature type="domain" description="Helicase ATP-binding" evidence="1">
    <location>
        <begin position="337"/>
        <end position="493"/>
    </location>
</feature>
<dbReference type="SUPFAM" id="SSF52540">
    <property type="entry name" value="P-loop containing nucleoside triphosphate hydrolases"/>
    <property type="match status" value="1"/>
</dbReference>
<dbReference type="OrthoDB" id="9759819at2"/>
<keyword evidence="3" id="KW-0540">Nuclease</keyword>
<keyword evidence="3" id="KW-0255">Endonuclease</keyword>
<sequence>MQTGIYESLITESLKKRLSDLAPNYFIEDKRLDIEEATFYLAKHFTDALSKAFDVIKGVKKEEQVSYQIEVINKLLTYLHQEINTYDFTSDIIDADGHILTGVIDKLSCDYKDISTYLKEIIPASRLTQSDLFTGGNLGLSLDGELKKEILSSDRVDLLVSFIKWKAIVLLRPALETYTARGGKLRVLTTTYMGATDAKAIEELAKLPNTEIKVSYNIGNERLHAKAYLFYRNTGFHTAYIGSSNFSRSALTDGLEWNVKVTTQEIPQVINKFQKTFETYWNSEEFESYIVSKDYEKISTALNQSKIGKKDSEELMSFFDIKPYYYQKEILEKLRVERSIHHSHKNLVIAATGTGKTMIAAFDFKNYLKEHPNATLLFIAHRIDILKQARTKFRQVLRDQNFGELQGDGYEVSNTKYVFSTIQTLYNSIQRGEGTAVDYYDYIVFDEVHHAKASTYQKVLSYFKSKVLLGLTATPERMDGGNILEDFNHRIAAEIRLPDALNNKLLCPFQYFAVSDSIDLSEVIWKQGKYDTSALTKIYTNNDIRVGEIITNIEKYTKGIEEVTALGFCTSKEHAEYMNQRFQEKNIKSDILTSDQSVRREELISKLRRKEINYLFVVDIFNEGIDVPEIDTVLFLRPTESLTIFLQQLGRGLRLNDGKEVLTVLDFVGNASSEYDFEQKFRALIGKTNTTVLHELERDFPHLPLGCAIVLEKQAKEYILNNIKQATNYRKKNLVQRIQRFANDTEQPLTVQNFCKLYNIDLSVLYNKYIFSELKEEAFGLNYQFDNDELKRHRSMMTKKWVVTESYSYFKFILDLIEVKFDLSKVSGDKEEKGLFALMLHYDYWQKATSLLTLQKSLYMIGGNAILVEEMKEFLEYKIELLNFEEKKYEGLPYTLPLRLHARYTREQILVAYGITTFEKQFSSQEGVASSEEFNTELLFINLKKTEEDFSSTTMYDDYAINEVLFHWQSQNGTGENTTKGVSYINQKGNGKKVALFVRETQKNEYKQTQGYVFLGYADYVKHYGSKPMSITWKLEEPIPSYMWKETLKMRVG</sequence>
<dbReference type="RefSeq" id="WP_038988034.1">
    <property type="nucleotide sequence ID" value="NZ_JWJO01000075.1"/>
</dbReference>
<evidence type="ECO:0000313" key="3">
    <source>
        <dbReference type="EMBL" id="KZE82582.1"/>
    </source>
</evidence>
<dbReference type="Pfam" id="PF00271">
    <property type="entry name" value="Helicase_C"/>
    <property type="match status" value="1"/>
</dbReference>
<dbReference type="GO" id="GO:0016887">
    <property type="term" value="F:ATP hydrolysis activity"/>
    <property type="evidence" value="ECO:0007669"/>
    <property type="project" value="TreeGrafter"/>
</dbReference>
<dbReference type="GO" id="GO:0005524">
    <property type="term" value="F:ATP binding"/>
    <property type="evidence" value="ECO:0007669"/>
    <property type="project" value="InterPro"/>
</dbReference>
<evidence type="ECO:0000259" key="1">
    <source>
        <dbReference type="PROSITE" id="PS51192"/>
    </source>
</evidence>
<dbReference type="InterPro" id="IPR006935">
    <property type="entry name" value="Helicase/UvrB_N"/>
</dbReference>
<organism evidence="3 4">
    <name type="scientific">Myroides marinus</name>
    <dbReference type="NCBI Taxonomy" id="703342"/>
    <lineage>
        <taxon>Bacteria</taxon>
        <taxon>Pseudomonadati</taxon>
        <taxon>Bacteroidota</taxon>
        <taxon>Flavobacteriia</taxon>
        <taxon>Flavobacteriales</taxon>
        <taxon>Flavobacteriaceae</taxon>
        <taxon>Myroides</taxon>
    </lineage>
</organism>
<dbReference type="Gene3D" id="3.30.870.10">
    <property type="entry name" value="Endonuclease Chain A"/>
    <property type="match status" value="1"/>
</dbReference>
<dbReference type="InterPro" id="IPR014001">
    <property type="entry name" value="Helicase_ATP-bd"/>
</dbReference>
<proteinExistence type="predicted"/>
<dbReference type="InterPro" id="IPR001650">
    <property type="entry name" value="Helicase_C-like"/>
</dbReference>
<dbReference type="EMBL" id="LQNU01000044">
    <property type="protein sequence ID" value="KZE82582.1"/>
    <property type="molecule type" value="Genomic_DNA"/>
</dbReference>
<dbReference type="InterPro" id="IPR025202">
    <property type="entry name" value="PLD-like_dom"/>
</dbReference>
<dbReference type="PANTHER" id="PTHR47962">
    <property type="entry name" value="ATP-DEPENDENT HELICASE LHR-RELATED-RELATED"/>
    <property type="match status" value="1"/>
</dbReference>
<dbReference type="CDD" id="cd18799">
    <property type="entry name" value="SF2_C_EcoAI-like"/>
    <property type="match status" value="1"/>
</dbReference>
<dbReference type="PROSITE" id="PS51192">
    <property type="entry name" value="HELICASE_ATP_BIND_1"/>
    <property type="match status" value="1"/>
</dbReference>
<evidence type="ECO:0000259" key="2">
    <source>
        <dbReference type="PROSITE" id="PS51194"/>
    </source>
</evidence>
<dbReference type="Gene3D" id="3.40.50.300">
    <property type="entry name" value="P-loop containing nucleotide triphosphate hydrolases"/>
    <property type="match status" value="2"/>
</dbReference>
<dbReference type="InterPro" id="IPR021835">
    <property type="entry name" value="DUF3427"/>
</dbReference>
<comment type="caution">
    <text evidence="3">The sequence shown here is derived from an EMBL/GenBank/DDBJ whole genome shotgun (WGS) entry which is preliminary data.</text>
</comment>
<dbReference type="Pfam" id="PF13091">
    <property type="entry name" value="PLDc_2"/>
    <property type="match status" value="1"/>
</dbReference>
<dbReference type="CDD" id="cd18032">
    <property type="entry name" value="DEXHc_RE_I_III_res"/>
    <property type="match status" value="1"/>
</dbReference>
<keyword evidence="4" id="KW-1185">Reference proteome</keyword>
<reference evidence="3 4" key="1">
    <citation type="submission" date="2016-01" db="EMBL/GenBank/DDBJ databases">
        <title>Whole genome sequencing of Myroides marinus L41.</title>
        <authorList>
            <person name="Hong K.W."/>
        </authorList>
    </citation>
    <scope>NUCLEOTIDE SEQUENCE [LARGE SCALE GENOMIC DNA]</scope>
    <source>
        <strain evidence="3 4">L41</strain>
    </source>
</reference>
<gene>
    <name evidence="3" type="ORF">AV926_06880</name>
</gene>
<name>A0A165RJ39_9FLAO</name>
<accession>A0A165RJ39</accession>
<dbReference type="CDD" id="cd09203">
    <property type="entry name" value="PLDc_N_DEXD_b1"/>
    <property type="match status" value="1"/>
</dbReference>
<feature type="domain" description="Helicase C-terminal" evidence="2">
    <location>
        <begin position="552"/>
        <end position="704"/>
    </location>
</feature>
<keyword evidence="3" id="KW-0378">Hydrolase</keyword>
<dbReference type="GO" id="GO:0004519">
    <property type="term" value="F:endonuclease activity"/>
    <property type="evidence" value="ECO:0007669"/>
    <property type="project" value="UniProtKB-KW"/>
</dbReference>
<dbReference type="SMART" id="SM00490">
    <property type="entry name" value="HELICc"/>
    <property type="match status" value="1"/>
</dbReference>
<dbReference type="InterPro" id="IPR052511">
    <property type="entry name" value="ATP-dep_Helicase"/>
</dbReference>
<evidence type="ECO:0000313" key="4">
    <source>
        <dbReference type="Proteomes" id="UP000076630"/>
    </source>
</evidence>
<dbReference type="AlphaFoldDB" id="A0A165RJ39"/>
<dbReference type="SMART" id="SM00487">
    <property type="entry name" value="DEXDc"/>
    <property type="match status" value="1"/>
</dbReference>
<dbReference type="PANTHER" id="PTHR47962:SF7">
    <property type="entry name" value="MITOCHONDRIAL ATP-DEPENDENT HELICASE IRC3-RELATED"/>
    <property type="match status" value="1"/>
</dbReference>
<dbReference type="InterPro" id="IPR027417">
    <property type="entry name" value="P-loop_NTPase"/>
</dbReference>
<dbReference type="GO" id="GO:0003677">
    <property type="term" value="F:DNA binding"/>
    <property type="evidence" value="ECO:0007669"/>
    <property type="project" value="InterPro"/>
</dbReference>
<dbReference type="SUPFAM" id="SSF56024">
    <property type="entry name" value="Phospholipase D/nuclease"/>
    <property type="match status" value="1"/>
</dbReference>
<dbReference type="Proteomes" id="UP000076630">
    <property type="component" value="Unassembled WGS sequence"/>
</dbReference>
<dbReference type="Pfam" id="PF04851">
    <property type="entry name" value="ResIII"/>
    <property type="match status" value="1"/>
</dbReference>
<dbReference type="Pfam" id="PF11907">
    <property type="entry name" value="DUF3427"/>
    <property type="match status" value="1"/>
</dbReference>
<dbReference type="PROSITE" id="PS51194">
    <property type="entry name" value="HELICASE_CTER"/>
    <property type="match status" value="1"/>
</dbReference>